<dbReference type="GO" id="GO:0004386">
    <property type="term" value="F:helicase activity"/>
    <property type="evidence" value="ECO:0007669"/>
    <property type="project" value="UniProtKB-KW"/>
</dbReference>
<dbReference type="PANTHER" id="PTHR35372">
    <property type="entry name" value="ATP BINDING PROTEIN-RELATED"/>
    <property type="match status" value="1"/>
</dbReference>
<dbReference type="Pfam" id="PF22763">
    <property type="entry name" value="NrS1-1_pol-like_HBD"/>
    <property type="match status" value="1"/>
</dbReference>
<dbReference type="PANTHER" id="PTHR35372:SF2">
    <property type="entry name" value="SF3 HELICASE DOMAIN-CONTAINING PROTEIN"/>
    <property type="match status" value="1"/>
</dbReference>
<protein>
    <recommendedName>
        <fullName evidence="5">SF3 helicase domain-containing protein</fullName>
    </recommendedName>
</protein>
<dbReference type="Proteomes" id="UP000188993">
    <property type="component" value="Chromosome"/>
</dbReference>
<dbReference type="InterPro" id="IPR054468">
    <property type="entry name" value="NrSPol-like_HBD"/>
</dbReference>
<feature type="domain" description="SF3 helicase" evidence="5">
    <location>
        <begin position="450"/>
        <end position="607"/>
    </location>
</feature>
<dbReference type="GO" id="GO:0016787">
    <property type="term" value="F:hydrolase activity"/>
    <property type="evidence" value="ECO:0007669"/>
    <property type="project" value="UniProtKB-KW"/>
</dbReference>
<dbReference type="PROSITE" id="PS51206">
    <property type="entry name" value="SF3_HELICASE_1"/>
    <property type="match status" value="1"/>
</dbReference>
<gene>
    <name evidence="6" type="ORF">BW727_100135</name>
</gene>
<organism evidence="6 7">
    <name type="scientific">Jeotgalibaca dankookensis</name>
    <dbReference type="NCBI Taxonomy" id="708126"/>
    <lineage>
        <taxon>Bacteria</taxon>
        <taxon>Bacillati</taxon>
        <taxon>Bacillota</taxon>
        <taxon>Bacilli</taxon>
        <taxon>Lactobacillales</taxon>
        <taxon>Carnobacteriaceae</taxon>
        <taxon>Jeotgalibaca</taxon>
    </lineage>
</organism>
<dbReference type="InterPro" id="IPR014015">
    <property type="entry name" value="Helicase_SF3_DNA-vir"/>
</dbReference>
<dbReference type="SUPFAM" id="SSF52540">
    <property type="entry name" value="P-loop containing nucleoside triphosphate hydrolases"/>
    <property type="match status" value="1"/>
</dbReference>
<evidence type="ECO:0000256" key="2">
    <source>
        <dbReference type="ARBA" id="ARBA00022801"/>
    </source>
</evidence>
<evidence type="ECO:0000256" key="3">
    <source>
        <dbReference type="ARBA" id="ARBA00022806"/>
    </source>
</evidence>
<dbReference type="STRING" id="708126.BW727_100135"/>
<keyword evidence="7" id="KW-1185">Reference proteome</keyword>
<evidence type="ECO:0000313" key="7">
    <source>
        <dbReference type="Proteomes" id="UP000188993"/>
    </source>
</evidence>
<dbReference type="EMBL" id="CP019728">
    <property type="protein sequence ID" value="AQS52545.1"/>
    <property type="molecule type" value="Genomic_DNA"/>
</dbReference>
<dbReference type="InterPro" id="IPR045455">
    <property type="entry name" value="NrS-1_pol-like_helicase"/>
</dbReference>
<dbReference type="GO" id="GO:0005524">
    <property type="term" value="F:ATP binding"/>
    <property type="evidence" value="ECO:0007669"/>
    <property type="project" value="UniProtKB-KW"/>
</dbReference>
<name>A0A1S6ILZ9_9LACT</name>
<keyword evidence="3" id="KW-0347">Helicase</keyword>
<dbReference type="InterPro" id="IPR004968">
    <property type="entry name" value="DNA_primase/NTPase_C"/>
</dbReference>
<keyword evidence="1" id="KW-0547">Nucleotide-binding</keyword>
<dbReference type="Pfam" id="PF08706">
    <property type="entry name" value="D5_N"/>
    <property type="match status" value="1"/>
</dbReference>
<dbReference type="Pfam" id="PF19263">
    <property type="entry name" value="DUF5906"/>
    <property type="match status" value="1"/>
</dbReference>
<dbReference type="InterPro" id="IPR027417">
    <property type="entry name" value="P-loop_NTPase"/>
</dbReference>
<dbReference type="AlphaFoldDB" id="A0A1S6ILZ9"/>
<dbReference type="KEGG" id="jda:BW727_100135"/>
<accession>A0A1S6ILZ9</accession>
<evidence type="ECO:0000259" key="5">
    <source>
        <dbReference type="PROSITE" id="PS51206"/>
    </source>
</evidence>
<dbReference type="Pfam" id="PF03288">
    <property type="entry name" value="Pox_D5"/>
    <property type="match status" value="1"/>
</dbReference>
<sequence>MELQKLKQQQIWVCWRYDQNSRLTKVLYNTKGYQTGTSLEYQSQWATYDEAIEAVKAHGFDGIGLILVPGIGGIDIDHKAADSTLANDVRILMNTYEELSPSGEGIHHLFMVDVDKIPVSINSKSEKKLSSDYYSKNPHNNLEIYIGGLTNRYLTFTGNVISDLPLMDRTDEVLTFLDTYMKKELFSKTDNGSDAFDIIVTARKAKNGEKFIALFDKGDISGYGSPSEADQALCNILAFYTGGDMDQMDSLFRQSKLYRDKWDRENYRTSTIENAIKGCHGKFYMGGKNRPAYIYYDDKAKKMRVNCPLLARHIRENLHYIFVRDSARGGVLRYVYEDGCYRLYADEMLKGIIKNYITAFDESILQMKDVNEVFGNITTDLKFKTNEELNADEDIINFQNGILRLSDMKLLPHSPEIMSTIQIPCDWLGEDKATPVFDKFMNDLTSGDKEVQNLLLEFMGAALSNVKGHRLKKSLFMVGKGDTGKSQLKSLTEKLLGSGNFIGMDLKEIESRFGTGNLYNKRLAGSSDMSFLTVHELRIFKQCTGGDSIFAEFKGLNGFEYTYKGLFWFCMNRLPKFGGDDGQWVYDRIMQVNCNHIVPKDKQDKFLLDKMYAERDGIVYKAIMALKQVIQNGYNFTEPQSVENARAIYMADNNTVIAFFNECMQIRPLGKIKDSCTTGRVYKVYKAWCMDNNQGYAKTAKDFRNELADYLGTTFSDMTVRRGKGGTFYSGYTLTDEAKATYQQAYGYDEFPLLSSS</sequence>
<evidence type="ECO:0000313" key="6">
    <source>
        <dbReference type="EMBL" id="AQS52545.1"/>
    </source>
</evidence>
<reference evidence="6 7" key="1">
    <citation type="journal article" date="2014" name="Int. J. Syst. Evol. Microbiol.">
        <title>Jeotgalibaca dankookensis gen. nov., sp. nov., a member of the family Carnobacteriaceae, isolated from seujeot (Korean traditional food).</title>
        <authorList>
            <person name="Lee D.G."/>
            <person name="Trujillo M.E."/>
            <person name="Kang H."/>
            <person name="Ahn T.Y."/>
        </authorList>
    </citation>
    <scope>NUCLEOTIDE SEQUENCE [LARGE SCALE GENOMIC DNA]</scope>
    <source>
        <strain evidence="6 7">EX-07</strain>
    </source>
</reference>
<keyword evidence="4" id="KW-0067">ATP-binding</keyword>
<evidence type="ECO:0000256" key="1">
    <source>
        <dbReference type="ARBA" id="ARBA00022741"/>
    </source>
</evidence>
<evidence type="ECO:0000256" key="4">
    <source>
        <dbReference type="ARBA" id="ARBA00022840"/>
    </source>
</evidence>
<keyword evidence="2" id="KW-0378">Hydrolase</keyword>
<dbReference type="InterPro" id="IPR006500">
    <property type="entry name" value="Helicase_put_C_phage/plasmid"/>
</dbReference>
<dbReference type="NCBIfam" id="TIGR01613">
    <property type="entry name" value="primase_Cterm"/>
    <property type="match status" value="1"/>
</dbReference>
<proteinExistence type="predicted"/>
<dbReference type="OrthoDB" id="9763644at2"/>
<dbReference type="InterPro" id="IPR051620">
    <property type="entry name" value="ORF904-like_C"/>
</dbReference>
<dbReference type="SMART" id="SM00885">
    <property type="entry name" value="D5_N"/>
    <property type="match status" value="1"/>
</dbReference>
<dbReference type="RefSeq" id="WP_062467906.1">
    <property type="nucleotide sequence ID" value="NZ_BBYN01000005.1"/>
</dbReference>
<dbReference type="Gene3D" id="3.40.50.300">
    <property type="entry name" value="P-loop containing nucleotide triphosphate hydrolases"/>
    <property type="match status" value="1"/>
</dbReference>
<dbReference type="InterPro" id="IPR014818">
    <property type="entry name" value="Phage/plasmid_primase_P4_C"/>
</dbReference>